<dbReference type="Gene3D" id="1.25.40.10">
    <property type="entry name" value="Tetratricopeptide repeat domain"/>
    <property type="match status" value="6"/>
</dbReference>
<dbReference type="InterPro" id="IPR011990">
    <property type="entry name" value="TPR-like_helical_dom_sf"/>
</dbReference>
<feature type="repeat" description="PPR" evidence="2">
    <location>
        <begin position="270"/>
        <end position="304"/>
    </location>
</feature>
<keyword evidence="1" id="KW-0677">Repeat</keyword>
<dbReference type="OrthoDB" id="509099at2759"/>
<dbReference type="PROSITE" id="PS51375">
    <property type="entry name" value="PPR"/>
    <property type="match status" value="8"/>
</dbReference>
<dbReference type="NCBIfam" id="TIGR00756">
    <property type="entry name" value="PPR"/>
    <property type="match status" value="5"/>
</dbReference>
<protein>
    <recommendedName>
        <fullName evidence="5">Pentatricopeptide repeat-containing protein</fullName>
    </recommendedName>
</protein>
<accession>A0A9D4UHU1</accession>
<feature type="repeat" description="PPR" evidence="2">
    <location>
        <begin position="678"/>
        <end position="712"/>
    </location>
</feature>
<name>A0A9D4UHU1_ADICA</name>
<sequence>MPVPLSPGGCKASLLMATIRQLWTLEMAENPRQNRKFREKACESSREECFQGSRLGSPYPQHKNKITQEALWLDAPYTPPSGAPVLHHLGPFVSMLGAIEIHDNADGLLALLEACARKKDLQSGNKVHDVILQNGLLETYSDALVIMYARCGALSKAKELLDMHKCRSAIPWHALIAGYAQQGQDQNVLIHFEYMQHEGLSPDVATIAFVLKSCRSLKSLDKGEQIHKEISRQGLFANNTLIGNALLDMYVKCGALVKAQQVFEELSPRNIVSWNTIIAGHAHNGQGKKALRYFDRMRQEGGLSPNAVTFSSILKACGSSGALHMGKQIHEKISREGLLNNLKLGTALVDMYVKCGSLVKAREVLEDLPSRDVISWNVLLSGYAQKGHGEQALTCFEEMRQGGISPDAVTFVCMLQACASIRAIDKGERIHDEIDRQGFLGKYVQLGNALVDMYAKCGALQKAHQVLLDLPSRNIVTWNALIAGYAQGGHGEQALKCFQQVHLDGLMPDAVTYTCILKSCGSIGAIEKGEEIHDTISRRGLLENNIVLGTALVDMYAKCGALEKAQRVLKVLQSRDVVSWSALISGYAQQGQGEQALNCFECMQREGLSPNAVTFASILKACASIGAVDKGEQIHDAIAQQGLLKNNIILGTALVDMYAKCGALSKAHLLLKEFSFRDVVLWGALMAGYVQQGHAKEALCCFKEMQDEGLTPDTVAFSSVLLACSQLGLVEDGYMHFMSMSSKYGMKPVMEHYICMVDLLGRAGHLDKAGSMIKEIPFPKNILIWTALLGACQIWGDVNIGRWAFEEAVLVDRTDSAAYILMSNIYVAAGMPDDAKKIDAMRIRIKASSG</sequence>
<dbReference type="AlphaFoldDB" id="A0A9D4UHU1"/>
<evidence type="ECO:0000313" key="4">
    <source>
        <dbReference type="Proteomes" id="UP000886520"/>
    </source>
</evidence>
<feature type="repeat" description="PPR" evidence="2">
    <location>
        <begin position="509"/>
        <end position="543"/>
    </location>
</feature>
<feature type="repeat" description="PPR" evidence="2">
    <location>
        <begin position="306"/>
        <end position="340"/>
    </location>
</feature>
<dbReference type="InterPro" id="IPR002885">
    <property type="entry name" value="PPR_rpt"/>
</dbReference>
<evidence type="ECO:0000256" key="1">
    <source>
        <dbReference type="ARBA" id="ARBA00022737"/>
    </source>
</evidence>
<evidence type="ECO:0000256" key="2">
    <source>
        <dbReference type="PROSITE-ProRule" id="PRU00708"/>
    </source>
</evidence>
<feature type="repeat" description="PPR" evidence="2">
    <location>
        <begin position="474"/>
        <end position="508"/>
    </location>
</feature>
<gene>
    <name evidence="3" type="ORF">GOP47_0018211</name>
</gene>
<organism evidence="3 4">
    <name type="scientific">Adiantum capillus-veneris</name>
    <name type="common">Maidenhair fern</name>
    <dbReference type="NCBI Taxonomy" id="13818"/>
    <lineage>
        <taxon>Eukaryota</taxon>
        <taxon>Viridiplantae</taxon>
        <taxon>Streptophyta</taxon>
        <taxon>Embryophyta</taxon>
        <taxon>Tracheophyta</taxon>
        <taxon>Polypodiopsida</taxon>
        <taxon>Polypodiidae</taxon>
        <taxon>Polypodiales</taxon>
        <taxon>Pteridineae</taxon>
        <taxon>Pteridaceae</taxon>
        <taxon>Vittarioideae</taxon>
        <taxon>Adiantum</taxon>
    </lineage>
</organism>
<dbReference type="FunFam" id="1.25.40.10:FF:000031">
    <property type="entry name" value="Pentatricopeptide repeat-containing protein mitochondrial"/>
    <property type="match status" value="2"/>
</dbReference>
<dbReference type="FunFam" id="1.25.40.10:FF:000090">
    <property type="entry name" value="Pentatricopeptide repeat-containing protein, chloroplastic"/>
    <property type="match status" value="1"/>
</dbReference>
<feature type="repeat" description="PPR" evidence="2">
    <location>
        <begin position="372"/>
        <end position="406"/>
    </location>
</feature>
<dbReference type="GO" id="GO:0009451">
    <property type="term" value="P:RNA modification"/>
    <property type="evidence" value="ECO:0007669"/>
    <property type="project" value="InterPro"/>
</dbReference>
<comment type="caution">
    <text evidence="3">The sequence shown here is derived from an EMBL/GenBank/DDBJ whole genome shotgun (WGS) entry which is preliminary data.</text>
</comment>
<evidence type="ECO:0008006" key="5">
    <source>
        <dbReference type="Google" id="ProtNLM"/>
    </source>
</evidence>
<keyword evidence="4" id="KW-1185">Reference proteome</keyword>
<feature type="repeat" description="PPR" evidence="2">
    <location>
        <begin position="576"/>
        <end position="610"/>
    </location>
</feature>
<dbReference type="EMBL" id="JABFUD020000017">
    <property type="protein sequence ID" value="KAI5067683.1"/>
    <property type="molecule type" value="Genomic_DNA"/>
</dbReference>
<dbReference type="PANTHER" id="PTHR47926">
    <property type="entry name" value="PENTATRICOPEPTIDE REPEAT-CONTAINING PROTEIN"/>
    <property type="match status" value="1"/>
</dbReference>
<dbReference type="Proteomes" id="UP000886520">
    <property type="component" value="Chromosome 17"/>
</dbReference>
<dbReference type="Pfam" id="PF13041">
    <property type="entry name" value="PPR_2"/>
    <property type="match status" value="5"/>
</dbReference>
<dbReference type="Pfam" id="PF01535">
    <property type="entry name" value="PPR"/>
    <property type="match status" value="1"/>
</dbReference>
<evidence type="ECO:0000313" key="3">
    <source>
        <dbReference type="EMBL" id="KAI5067683.1"/>
    </source>
</evidence>
<feature type="repeat" description="PPR" evidence="2">
    <location>
        <begin position="168"/>
        <end position="202"/>
    </location>
</feature>
<dbReference type="InterPro" id="IPR046960">
    <property type="entry name" value="PPR_At4g14850-like_plant"/>
</dbReference>
<dbReference type="FunFam" id="1.25.40.10:FF:000344">
    <property type="entry name" value="Pentatricopeptide repeat-containing protein"/>
    <property type="match status" value="1"/>
</dbReference>
<dbReference type="FunFam" id="1.25.40.10:FF:000285">
    <property type="entry name" value="Pentatricopeptide repeat-containing protein, chloroplastic"/>
    <property type="match status" value="1"/>
</dbReference>
<proteinExistence type="predicted"/>
<reference evidence="3" key="1">
    <citation type="submission" date="2021-01" db="EMBL/GenBank/DDBJ databases">
        <title>Adiantum capillus-veneris genome.</title>
        <authorList>
            <person name="Fang Y."/>
            <person name="Liao Q."/>
        </authorList>
    </citation>
    <scope>NUCLEOTIDE SEQUENCE</scope>
    <source>
        <strain evidence="3">H3</strain>
        <tissue evidence="3">Leaf</tissue>
    </source>
</reference>
<dbReference type="PANTHER" id="PTHR47926:SF382">
    <property type="entry name" value="PENTACOTRIPEPTIDE-REPEAT REGION OF PRORP DOMAIN-CONTAINING PROTEIN"/>
    <property type="match status" value="1"/>
</dbReference>
<dbReference type="SUPFAM" id="SSF48452">
    <property type="entry name" value="TPR-like"/>
    <property type="match status" value="2"/>
</dbReference>
<dbReference type="GO" id="GO:0003723">
    <property type="term" value="F:RNA binding"/>
    <property type="evidence" value="ECO:0007669"/>
    <property type="project" value="InterPro"/>
</dbReference>